<dbReference type="RefSeq" id="WP_140944396.1">
    <property type="nucleotide sequence ID" value="NZ_FAOO01000003.1"/>
</dbReference>
<sequence length="142" mass="16104">MRKIILFAFLIPILAHSQDTTIATLIIETEPKEAIVIINGKVYGLTPANFKLPFGSYQIKLVKEGYYETSFEIDVQKSEVIVKKFKLEETPETKAVREYRKRLLWKGNLTYLGSTLTVASIGIAVALHIKSESVYEKYRCSG</sequence>
<feature type="signal peptide" evidence="2">
    <location>
        <begin position="1"/>
        <end position="17"/>
    </location>
</feature>
<keyword evidence="1" id="KW-0472">Membrane</keyword>
<reference evidence="5" key="1">
    <citation type="submission" date="2015-11" db="EMBL/GenBank/DDBJ databases">
        <authorList>
            <person name="Varghese N."/>
        </authorList>
    </citation>
    <scope>NUCLEOTIDE SEQUENCE [LARGE SCALE GENOMIC DNA]</scope>
</reference>
<evidence type="ECO:0000313" key="4">
    <source>
        <dbReference type="EMBL" id="CUU02859.1"/>
    </source>
</evidence>
<keyword evidence="2" id="KW-0732">Signal</keyword>
<feature type="chain" id="PRO_5006624617" evidence="2">
    <location>
        <begin position="18"/>
        <end position="142"/>
    </location>
</feature>
<evidence type="ECO:0000256" key="1">
    <source>
        <dbReference type="SAM" id="Phobius"/>
    </source>
</evidence>
<dbReference type="Proteomes" id="UP000320623">
    <property type="component" value="Unassembled WGS sequence"/>
</dbReference>
<keyword evidence="5" id="KW-1185">Reference proteome</keyword>
<dbReference type="STRING" id="1643428.GCA_001442855_00590"/>
<dbReference type="Pfam" id="PF08308">
    <property type="entry name" value="PEGA"/>
    <property type="match status" value="1"/>
</dbReference>
<keyword evidence="1" id="KW-0812">Transmembrane</keyword>
<protein>
    <submittedName>
        <fullName evidence="4">PEGA domain-containing protein</fullName>
    </submittedName>
</protein>
<dbReference type="AlphaFoldDB" id="A0A0S4MWF1"/>
<dbReference type="InterPro" id="IPR013229">
    <property type="entry name" value="PEGA"/>
</dbReference>
<name>A0A0S4MWF1_9BACT</name>
<feature type="transmembrane region" description="Helical" evidence="1">
    <location>
        <begin position="109"/>
        <end position="129"/>
    </location>
</feature>
<accession>A0A0S4MWF1</accession>
<evidence type="ECO:0000259" key="3">
    <source>
        <dbReference type="Pfam" id="PF08308"/>
    </source>
</evidence>
<dbReference type="EMBL" id="FAOO01000003">
    <property type="protein sequence ID" value="CUU02859.1"/>
    <property type="molecule type" value="Genomic_DNA"/>
</dbReference>
<dbReference type="OrthoDB" id="9769893at2"/>
<proteinExistence type="predicted"/>
<feature type="domain" description="PEGA" evidence="3">
    <location>
        <begin position="23"/>
        <end position="90"/>
    </location>
</feature>
<organism evidence="4 5">
    <name type="scientific">Candidatus Thermokryptus mobilis</name>
    <dbReference type="NCBI Taxonomy" id="1643428"/>
    <lineage>
        <taxon>Bacteria</taxon>
        <taxon>Pseudomonadati</taxon>
        <taxon>Candidatus Kryptoniota</taxon>
        <taxon>Candidatus Thermokryptus</taxon>
    </lineage>
</organism>
<keyword evidence="1" id="KW-1133">Transmembrane helix</keyword>
<evidence type="ECO:0000313" key="5">
    <source>
        <dbReference type="Proteomes" id="UP000320623"/>
    </source>
</evidence>
<evidence type="ECO:0000256" key="2">
    <source>
        <dbReference type="SAM" id="SignalP"/>
    </source>
</evidence>
<gene>
    <name evidence="4" type="ORF">JGI1_00605</name>
</gene>